<protein>
    <recommendedName>
        <fullName evidence="5">PrdX deacylase domain-containing protein 1</fullName>
    </recommendedName>
</protein>
<feature type="domain" description="Small ribosomal subunit protein eS31" evidence="7">
    <location>
        <begin position="136"/>
        <end position="181"/>
    </location>
</feature>
<dbReference type="SUPFAM" id="SSF55826">
    <property type="entry name" value="YbaK/ProRS associated domain"/>
    <property type="match status" value="1"/>
</dbReference>
<comment type="similarity">
    <text evidence="1">Belongs to the PRORSD1 family.</text>
</comment>
<evidence type="ECO:0000256" key="1">
    <source>
        <dbReference type="ARBA" id="ARBA00010201"/>
    </source>
</evidence>
<dbReference type="InterPro" id="IPR007214">
    <property type="entry name" value="YbaK/aa-tRNA-synth-assoc-dom"/>
</dbReference>
<accession>A0A8T2N119</accession>
<organism evidence="8 9">
    <name type="scientific">Albula glossodonta</name>
    <name type="common">roundjaw bonefish</name>
    <dbReference type="NCBI Taxonomy" id="121402"/>
    <lineage>
        <taxon>Eukaryota</taxon>
        <taxon>Metazoa</taxon>
        <taxon>Chordata</taxon>
        <taxon>Craniata</taxon>
        <taxon>Vertebrata</taxon>
        <taxon>Euteleostomi</taxon>
        <taxon>Actinopterygii</taxon>
        <taxon>Neopterygii</taxon>
        <taxon>Teleostei</taxon>
        <taxon>Albuliformes</taxon>
        <taxon>Albulidae</taxon>
        <taxon>Albula</taxon>
    </lineage>
</organism>
<gene>
    <name evidence="8" type="ORF">JZ751_008548</name>
</gene>
<dbReference type="PANTHER" id="PTHR31423">
    <property type="entry name" value="YBAK DOMAIN-CONTAINING PROTEIN"/>
    <property type="match status" value="1"/>
</dbReference>
<feature type="region of interest" description="Disordered" evidence="6">
    <location>
        <begin position="109"/>
        <end position="129"/>
    </location>
</feature>
<dbReference type="SUPFAM" id="SSF57829">
    <property type="entry name" value="Zn-binding ribosomal proteins"/>
    <property type="match status" value="1"/>
</dbReference>
<dbReference type="GO" id="GO:0006412">
    <property type="term" value="P:translation"/>
    <property type="evidence" value="ECO:0007669"/>
    <property type="project" value="InterPro"/>
</dbReference>
<evidence type="ECO:0000256" key="3">
    <source>
        <dbReference type="ARBA" id="ARBA00022980"/>
    </source>
</evidence>
<keyword evidence="9" id="KW-1185">Reference proteome</keyword>
<dbReference type="InterPro" id="IPR040285">
    <property type="entry name" value="ProX/PRXD1"/>
</dbReference>
<dbReference type="OrthoDB" id="424586at2759"/>
<evidence type="ECO:0000313" key="8">
    <source>
        <dbReference type="EMBL" id="KAG9334189.1"/>
    </source>
</evidence>
<dbReference type="SMART" id="SM01402">
    <property type="entry name" value="Ribosomal_S27"/>
    <property type="match status" value="1"/>
</dbReference>
<evidence type="ECO:0000256" key="5">
    <source>
        <dbReference type="ARBA" id="ARBA00031612"/>
    </source>
</evidence>
<dbReference type="InterPro" id="IPR002906">
    <property type="entry name" value="Ribosomal_eS31"/>
</dbReference>
<dbReference type="InterPro" id="IPR011332">
    <property type="entry name" value="Ribosomal_zn-bd"/>
</dbReference>
<evidence type="ECO:0000313" key="9">
    <source>
        <dbReference type="Proteomes" id="UP000824540"/>
    </source>
</evidence>
<proteinExistence type="inferred from homology"/>
<comment type="caution">
    <text evidence="8">The sequence shown here is derived from an EMBL/GenBank/DDBJ whole genome shotgun (WGS) entry which is preliminary data.</text>
</comment>
<dbReference type="GO" id="GO:0003735">
    <property type="term" value="F:structural constituent of ribosome"/>
    <property type="evidence" value="ECO:0007669"/>
    <property type="project" value="InterPro"/>
</dbReference>
<dbReference type="AlphaFoldDB" id="A0A8T2N119"/>
<dbReference type="Gene3D" id="6.20.50.150">
    <property type="match status" value="1"/>
</dbReference>
<keyword evidence="3" id="KW-0689">Ribosomal protein</keyword>
<dbReference type="GO" id="GO:1990904">
    <property type="term" value="C:ribonucleoprotein complex"/>
    <property type="evidence" value="ECO:0007669"/>
    <property type="project" value="UniProtKB-KW"/>
</dbReference>
<sequence>MFVIFTCGVSPKLVLKASCSDIRTFSVRSLIVGLRRTVMLTFNDQLCGSKADRLTKTDQTCGVSVHLDVRLTQFRSSFRLSLQIPSKMSRPRSKTKKESTLHLVLRLRGGAKKRKKKSYTTPKKNKHKRKKVKLAVLKYYKVDENGKIHRLRRECPADECGAGVFMASHFDRHYCGKCCLTYCFNKPEDKVSRLRTAVTRTHCMELYMENRSDKKKKGLWLVSARHDHAVNLNDLAKKLGVGSGNLRFAEEAAMLEKLRVGQGCATALALFCDKDQSVKFVLDSDLVNGGHERVYFHPMTNAATMGMKPEDFLKFLKETGHEPILQTFDPEDALFSLHSPVLRHWLYPPAAAPPGRMQGNYKGEDVGSWTAPCRPGGPGPVQ</sequence>
<evidence type="ECO:0000259" key="7">
    <source>
        <dbReference type="SMART" id="SM01402"/>
    </source>
</evidence>
<evidence type="ECO:0000256" key="4">
    <source>
        <dbReference type="ARBA" id="ARBA00023274"/>
    </source>
</evidence>
<feature type="non-terminal residue" evidence="8">
    <location>
        <position position="1"/>
    </location>
</feature>
<dbReference type="Pfam" id="PF01599">
    <property type="entry name" value="Ribosomal_S27"/>
    <property type="match status" value="1"/>
</dbReference>
<feature type="region of interest" description="Disordered" evidence="6">
    <location>
        <begin position="360"/>
        <end position="382"/>
    </location>
</feature>
<dbReference type="EMBL" id="JAFBMS010000160">
    <property type="protein sequence ID" value="KAG9334189.1"/>
    <property type="molecule type" value="Genomic_DNA"/>
</dbReference>
<dbReference type="InterPro" id="IPR038582">
    <property type="entry name" value="Ribosomal_eS31_euk-type_sf"/>
</dbReference>
<keyword evidence="2" id="KW-0862">Zinc</keyword>
<dbReference type="GO" id="GO:0002161">
    <property type="term" value="F:aminoacyl-tRNA deacylase activity"/>
    <property type="evidence" value="ECO:0007669"/>
    <property type="project" value="InterPro"/>
</dbReference>
<evidence type="ECO:0000256" key="6">
    <source>
        <dbReference type="SAM" id="MobiDB-lite"/>
    </source>
</evidence>
<dbReference type="Proteomes" id="UP000824540">
    <property type="component" value="Unassembled WGS sequence"/>
</dbReference>
<keyword evidence="4" id="KW-0687">Ribonucleoprotein</keyword>
<dbReference type="Gene3D" id="3.90.960.10">
    <property type="entry name" value="YbaK/aminoacyl-tRNA synthetase-associated domain"/>
    <property type="match status" value="1"/>
</dbReference>
<dbReference type="InterPro" id="IPR036754">
    <property type="entry name" value="YbaK/aa-tRNA-synt-asso_dom_sf"/>
</dbReference>
<dbReference type="Pfam" id="PF04073">
    <property type="entry name" value="tRNA_edit"/>
    <property type="match status" value="1"/>
</dbReference>
<reference evidence="8" key="1">
    <citation type="thesis" date="2021" institute="BYU ScholarsArchive" country="Provo, UT, USA">
        <title>Applications of and Algorithms for Genome Assembly and Genomic Analyses with an Emphasis on Marine Teleosts.</title>
        <authorList>
            <person name="Pickett B.D."/>
        </authorList>
    </citation>
    <scope>NUCLEOTIDE SEQUENCE</scope>
    <source>
        <strain evidence="8">HI-2016</strain>
    </source>
</reference>
<dbReference type="GO" id="GO:0005840">
    <property type="term" value="C:ribosome"/>
    <property type="evidence" value="ECO:0007669"/>
    <property type="project" value="UniProtKB-KW"/>
</dbReference>
<evidence type="ECO:0000256" key="2">
    <source>
        <dbReference type="ARBA" id="ARBA00022833"/>
    </source>
</evidence>
<name>A0A8T2N119_9TELE</name>
<dbReference type="PANTHER" id="PTHR31423:SF3">
    <property type="entry name" value="PROLYL-TRNA SYNTHETASE ASSOCIATED DOMAIN-CONTAINING PROTEIN 1-RELATED"/>
    <property type="match status" value="1"/>
</dbReference>